<evidence type="ECO:0000313" key="4">
    <source>
        <dbReference type="Proteomes" id="UP000516235"/>
    </source>
</evidence>
<dbReference type="EMBL" id="CP061032">
    <property type="protein sequence ID" value="QNP89465.1"/>
    <property type="molecule type" value="Genomic_DNA"/>
</dbReference>
<evidence type="ECO:0000313" key="5">
    <source>
        <dbReference type="Proteomes" id="UP000642876"/>
    </source>
</evidence>
<dbReference type="AlphaFoldDB" id="A0A7H0JWP9"/>
<feature type="compositionally biased region" description="Polar residues" evidence="1">
    <location>
        <begin position="231"/>
        <end position="242"/>
    </location>
</feature>
<dbReference type="GO" id="GO:0003677">
    <property type="term" value="F:DNA binding"/>
    <property type="evidence" value="ECO:0007669"/>
    <property type="project" value="InterPro"/>
</dbReference>
<feature type="region of interest" description="Disordered" evidence="1">
    <location>
        <begin position="299"/>
        <end position="325"/>
    </location>
</feature>
<reference evidence="4 5" key="1">
    <citation type="submission" date="2020-08" db="EMBL/GenBank/DDBJ databases">
        <title>novel species in genus Corynebacterium.</title>
        <authorList>
            <person name="Zhang G."/>
        </authorList>
    </citation>
    <scope>NUCLEOTIDE SEQUENCE [LARGE SCALE GENOMIC DNA]</scope>
    <source>
        <strain evidence="3">Zg-917</strain>
        <strain evidence="4 5">zg-917</strain>
    </source>
</reference>
<sequence>MSDLQNSNTGNGGDLVGTADDRGVHQEGNLSRYTTDERARLRALMGADDASDADLDVLAMVSQRSGLDPFLKQIYLVGRRTKTGGYRGEPERWETKWTVQSSIDGLREVLFRTADAKGVDCSIGRPVWFDADGSPHRFWVGDANPTACEVEVTLGGRTGYGVATWDQFCQTTKQGTPNSMWSQMGPHMLAKCAKALAIRDVCSLASGIYIDEEMQQAENRVFAEARRTDTQPKSLSRGSSGLQSAIAAPEQEAAPEWSEVGTIAAGDIERAETRSALVSVLENAKKNVGAAEYKALRTKGTQRWNELPAEDITDAEVEPESNPDA</sequence>
<feature type="compositionally biased region" description="Acidic residues" evidence="1">
    <location>
        <begin position="308"/>
        <end position="325"/>
    </location>
</feature>
<evidence type="ECO:0000313" key="2">
    <source>
        <dbReference type="EMBL" id="MBC3178121.1"/>
    </source>
</evidence>
<keyword evidence="5" id="KW-1185">Reference proteome</keyword>
<dbReference type="GO" id="GO:0006259">
    <property type="term" value="P:DNA metabolic process"/>
    <property type="evidence" value="ECO:0007669"/>
    <property type="project" value="InterPro"/>
</dbReference>
<name>A0A7H0JWP9_9CORY</name>
<feature type="region of interest" description="Disordered" evidence="1">
    <location>
        <begin position="226"/>
        <end position="258"/>
    </location>
</feature>
<dbReference type="KEGG" id="cluj:IAU68_07065"/>
<dbReference type="Pfam" id="PF03837">
    <property type="entry name" value="RecT"/>
    <property type="match status" value="1"/>
</dbReference>
<dbReference type="Proteomes" id="UP000642876">
    <property type="component" value="Unassembled WGS sequence"/>
</dbReference>
<dbReference type="EMBL" id="JACMYE010000001">
    <property type="protein sequence ID" value="MBC3178121.1"/>
    <property type="molecule type" value="Genomic_DNA"/>
</dbReference>
<dbReference type="InterPro" id="IPR018330">
    <property type="entry name" value="RecT_fam"/>
</dbReference>
<evidence type="ECO:0000256" key="1">
    <source>
        <dbReference type="SAM" id="MobiDB-lite"/>
    </source>
</evidence>
<protein>
    <submittedName>
        <fullName evidence="3">Recombinase RecT</fullName>
    </submittedName>
</protein>
<accession>A0A7H0JWP9</accession>
<dbReference type="RefSeq" id="WP_171192609.1">
    <property type="nucleotide sequence ID" value="NZ_CP061032.1"/>
</dbReference>
<evidence type="ECO:0000313" key="3">
    <source>
        <dbReference type="EMBL" id="QNP89465.1"/>
    </source>
</evidence>
<organism evidence="3 4">
    <name type="scientific">Corynebacterium lujinxingii</name>
    <dbReference type="NCBI Taxonomy" id="2763010"/>
    <lineage>
        <taxon>Bacteria</taxon>
        <taxon>Bacillati</taxon>
        <taxon>Actinomycetota</taxon>
        <taxon>Actinomycetes</taxon>
        <taxon>Mycobacteriales</taxon>
        <taxon>Corynebacteriaceae</taxon>
        <taxon>Corynebacterium</taxon>
    </lineage>
</organism>
<feature type="compositionally biased region" description="Low complexity" evidence="1">
    <location>
        <begin position="243"/>
        <end position="258"/>
    </location>
</feature>
<feature type="region of interest" description="Disordered" evidence="1">
    <location>
        <begin position="1"/>
        <end position="32"/>
    </location>
</feature>
<gene>
    <name evidence="2" type="ORF">H7348_02135</name>
    <name evidence="3" type="ORF">IAU68_07065</name>
</gene>
<dbReference type="Proteomes" id="UP000516235">
    <property type="component" value="Chromosome"/>
</dbReference>
<proteinExistence type="predicted"/>